<feature type="compositionally biased region" description="Polar residues" evidence="1">
    <location>
        <begin position="1"/>
        <end position="29"/>
    </location>
</feature>
<keyword evidence="3" id="KW-1185">Reference proteome</keyword>
<feature type="compositionally biased region" description="Low complexity" evidence="1">
    <location>
        <begin position="30"/>
        <end position="43"/>
    </location>
</feature>
<evidence type="ECO:0000313" key="2">
    <source>
        <dbReference type="EMBL" id="KAK3753185.1"/>
    </source>
</evidence>
<name>A0AAE0YP42_9GAST</name>
<feature type="region of interest" description="Disordered" evidence="1">
    <location>
        <begin position="1"/>
        <end position="43"/>
    </location>
</feature>
<proteinExistence type="predicted"/>
<dbReference type="EMBL" id="JAWDGP010005718">
    <property type="protein sequence ID" value="KAK3753185.1"/>
    <property type="molecule type" value="Genomic_DNA"/>
</dbReference>
<protein>
    <submittedName>
        <fullName evidence="2">Uncharacterized protein</fullName>
    </submittedName>
</protein>
<sequence length="68" mass="7224">MALRTTSRLVQSTADQLGQSARLTGPTSYLTLRNTDPLPPNLLNSLSIRALHNSHGGGSERKPGPDDA</sequence>
<comment type="caution">
    <text evidence="2">The sequence shown here is derived from an EMBL/GenBank/DDBJ whole genome shotgun (WGS) entry which is preliminary data.</text>
</comment>
<dbReference type="Proteomes" id="UP001283361">
    <property type="component" value="Unassembled WGS sequence"/>
</dbReference>
<dbReference type="AlphaFoldDB" id="A0AAE0YP42"/>
<evidence type="ECO:0000313" key="3">
    <source>
        <dbReference type="Proteomes" id="UP001283361"/>
    </source>
</evidence>
<organism evidence="2 3">
    <name type="scientific">Elysia crispata</name>
    <name type="common">lettuce slug</name>
    <dbReference type="NCBI Taxonomy" id="231223"/>
    <lineage>
        <taxon>Eukaryota</taxon>
        <taxon>Metazoa</taxon>
        <taxon>Spiralia</taxon>
        <taxon>Lophotrochozoa</taxon>
        <taxon>Mollusca</taxon>
        <taxon>Gastropoda</taxon>
        <taxon>Heterobranchia</taxon>
        <taxon>Euthyneura</taxon>
        <taxon>Panpulmonata</taxon>
        <taxon>Sacoglossa</taxon>
        <taxon>Placobranchoidea</taxon>
        <taxon>Plakobranchidae</taxon>
        <taxon>Elysia</taxon>
    </lineage>
</organism>
<reference evidence="2" key="1">
    <citation type="journal article" date="2023" name="G3 (Bethesda)">
        <title>A reference genome for the long-term kleptoplast-retaining sea slug Elysia crispata morphotype clarki.</title>
        <authorList>
            <person name="Eastman K.E."/>
            <person name="Pendleton A.L."/>
            <person name="Shaikh M.A."/>
            <person name="Suttiyut T."/>
            <person name="Ogas R."/>
            <person name="Tomko P."/>
            <person name="Gavelis G."/>
            <person name="Widhalm J.R."/>
            <person name="Wisecaver J.H."/>
        </authorList>
    </citation>
    <scope>NUCLEOTIDE SEQUENCE</scope>
    <source>
        <strain evidence="2">ECLA1</strain>
    </source>
</reference>
<accession>A0AAE0YP42</accession>
<gene>
    <name evidence="2" type="ORF">RRG08_024459</name>
</gene>
<evidence type="ECO:0000256" key="1">
    <source>
        <dbReference type="SAM" id="MobiDB-lite"/>
    </source>
</evidence>